<dbReference type="GO" id="GO:0043041">
    <property type="term" value="P:amino acid activation for nonribosomal peptide biosynthetic process"/>
    <property type="evidence" value="ECO:0007669"/>
    <property type="project" value="TreeGrafter"/>
</dbReference>
<dbReference type="Pfam" id="PF00668">
    <property type="entry name" value="Condensation"/>
    <property type="match status" value="1"/>
</dbReference>
<reference evidence="4 5" key="2">
    <citation type="submission" date="2020-03" db="EMBL/GenBank/DDBJ databases">
        <authorList>
            <person name="Ichikawa N."/>
            <person name="Kimura A."/>
            <person name="Kitahashi Y."/>
            <person name="Uohara A."/>
        </authorList>
    </citation>
    <scope>NUCLEOTIDE SEQUENCE [LARGE SCALE GENOMIC DNA]</scope>
    <source>
        <strain evidence="4 5">NBRC 105367</strain>
    </source>
</reference>
<dbReference type="GO" id="GO:0003824">
    <property type="term" value="F:catalytic activity"/>
    <property type="evidence" value="ECO:0007669"/>
    <property type="project" value="InterPro"/>
</dbReference>
<feature type="region of interest" description="Disordered" evidence="1">
    <location>
        <begin position="28"/>
        <end position="50"/>
    </location>
</feature>
<evidence type="ECO:0000259" key="3">
    <source>
        <dbReference type="Pfam" id="PF00668"/>
    </source>
</evidence>
<dbReference type="SUPFAM" id="SSF56801">
    <property type="entry name" value="Acetyl-CoA synthetase-like"/>
    <property type="match status" value="1"/>
</dbReference>
<keyword evidence="5" id="KW-1185">Reference proteome</keyword>
<name>A0A6F8YT50_9ACTN</name>
<evidence type="ECO:0000259" key="2">
    <source>
        <dbReference type="Pfam" id="PF00501"/>
    </source>
</evidence>
<dbReference type="PANTHER" id="PTHR45527:SF1">
    <property type="entry name" value="FATTY ACID SYNTHASE"/>
    <property type="match status" value="1"/>
</dbReference>
<sequence>MSDARSRIAALSPEQRALLESRVADLAAARRPGRGDGIQPRDRGKPTPLSYAQRREYALERFRPSNNISGALRIEGDTEDDVDLDLLSRILTEIMARHEVLRTTVEVVDRTPVAVVHPVTPIPIPVIDITQLGPEAQRPEVRRLYELEVTRPFAPEEPQRMRCTAVRLAPNIYVALISTHHSSSDGWSMAIVFKEVAQLYPMLREARESDLPPPPIQYGDFAVWQREHLGEEWMAGEVAYWKEVLDGIPPRLALPNDRPYPARRTFTAHHHTSVLSREATEALERLAEAEGVSISMILLAACSVVLYRYTEQDDLVFGVAITGRVRTETEQVVGCFANALPLRMRVSRADTLIEVLRRSREVVAVAFDHQNLPFDRLIEELAPEEAAQTPLIQMMINVLTAPGPVLGLTGQVWEVPGVRVSPEGMDPGPIPIDIILAAQPTGGQIYLQWHYATELFDHETIAGLAGQVERVLDRLVNRPDMRVGDTDLLQTGASTALARATAATVEESASFLELFQRQVALVPDAPAVLCDGEVTSFGDLDQRANRLAHHLRGLGVGPESIVGVLLDRSPRLAVAILGVLKAGGAFHTLDARYPADRIGFMLAAASVLLTTADLVSLAEGAEPAHTVLLDTVDGLPDGARHDLGRVPAPGSAAYLAYTSGLPGRPRGVLIEHRSLVAFARETAERLQLGAGDRFLQFASPSSDTLVAELFPIWLAGGAVVIPPPGQTGSGIDLATVVERERVSVMEMPAAYWHEWVRELDGTGAPSPASLRLVIVRGERVPPERLAMWQKLGVPLMHVYGTTETTVSSTFFRMPTKVSEADLRHLPIGAALPSVALHVLDAELTPVPVGAVGELYIGGVSVGRGYLGQRGRTAERFVADPARPGARAYRTGDLVRQRAGGNLEFLGRTYLAGMDVSAESSE</sequence>
<dbReference type="GO" id="GO:0008610">
    <property type="term" value="P:lipid biosynthetic process"/>
    <property type="evidence" value="ECO:0007669"/>
    <property type="project" value="UniProtKB-ARBA"/>
</dbReference>
<dbReference type="Pfam" id="PF00501">
    <property type="entry name" value="AMP-binding"/>
    <property type="match status" value="1"/>
</dbReference>
<dbReference type="SUPFAM" id="SSF52777">
    <property type="entry name" value="CoA-dependent acyltransferases"/>
    <property type="match status" value="2"/>
</dbReference>
<dbReference type="AlphaFoldDB" id="A0A6F8YT50"/>
<dbReference type="PANTHER" id="PTHR45527">
    <property type="entry name" value="NONRIBOSOMAL PEPTIDE SYNTHETASE"/>
    <property type="match status" value="1"/>
</dbReference>
<dbReference type="Gene3D" id="3.40.50.980">
    <property type="match status" value="2"/>
</dbReference>
<dbReference type="NCBIfam" id="TIGR01733">
    <property type="entry name" value="AA-adenyl-dom"/>
    <property type="match status" value="1"/>
</dbReference>
<proteinExistence type="predicted"/>
<dbReference type="GO" id="GO:0005737">
    <property type="term" value="C:cytoplasm"/>
    <property type="evidence" value="ECO:0007669"/>
    <property type="project" value="TreeGrafter"/>
</dbReference>
<dbReference type="InterPro" id="IPR000873">
    <property type="entry name" value="AMP-dep_synth/lig_dom"/>
</dbReference>
<organism evidence="4 5">
    <name type="scientific">Phytohabitans suffuscus</name>
    <dbReference type="NCBI Taxonomy" id="624315"/>
    <lineage>
        <taxon>Bacteria</taxon>
        <taxon>Bacillati</taxon>
        <taxon>Actinomycetota</taxon>
        <taxon>Actinomycetes</taxon>
        <taxon>Micromonosporales</taxon>
        <taxon>Micromonosporaceae</taxon>
    </lineage>
</organism>
<gene>
    <name evidence="4" type="ORF">Psuf_065520</name>
</gene>
<dbReference type="InterPro" id="IPR010071">
    <property type="entry name" value="AA_adenyl_dom"/>
</dbReference>
<evidence type="ECO:0000256" key="1">
    <source>
        <dbReference type="SAM" id="MobiDB-lite"/>
    </source>
</evidence>
<feature type="domain" description="Condensation" evidence="3">
    <location>
        <begin position="47"/>
        <end position="493"/>
    </location>
</feature>
<dbReference type="CDD" id="cd19531">
    <property type="entry name" value="LCL_NRPS-like"/>
    <property type="match status" value="1"/>
</dbReference>
<evidence type="ECO:0000313" key="4">
    <source>
        <dbReference type="EMBL" id="BCB89239.1"/>
    </source>
</evidence>
<protein>
    <recommendedName>
        <fullName evidence="6">Carrier domain-containing protein</fullName>
    </recommendedName>
</protein>
<dbReference type="InterPro" id="IPR001242">
    <property type="entry name" value="Condensation_dom"/>
</dbReference>
<dbReference type="InterPro" id="IPR023213">
    <property type="entry name" value="CAT-like_dom_sf"/>
</dbReference>
<dbReference type="GO" id="GO:0031177">
    <property type="term" value="F:phosphopantetheine binding"/>
    <property type="evidence" value="ECO:0007669"/>
    <property type="project" value="TreeGrafter"/>
</dbReference>
<dbReference type="Proteomes" id="UP000503011">
    <property type="component" value="Chromosome"/>
</dbReference>
<dbReference type="CDD" id="cd05930">
    <property type="entry name" value="A_NRPS"/>
    <property type="match status" value="1"/>
</dbReference>
<dbReference type="Gene3D" id="3.30.559.30">
    <property type="entry name" value="Nonribosomal peptide synthetase, condensation domain"/>
    <property type="match status" value="1"/>
</dbReference>
<accession>A0A6F8YT50</accession>
<dbReference type="Gene3D" id="2.30.38.10">
    <property type="entry name" value="Luciferase, Domain 3"/>
    <property type="match status" value="1"/>
</dbReference>
<dbReference type="GO" id="GO:0044550">
    <property type="term" value="P:secondary metabolite biosynthetic process"/>
    <property type="evidence" value="ECO:0007669"/>
    <property type="project" value="TreeGrafter"/>
</dbReference>
<evidence type="ECO:0000313" key="5">
    <source>
        <dbReference type="Proteomes" id="UP000503011"/>
    </source>
</evidence>
<dbReference type="RefSeq" id="WP_173161097.1">
    <property type="nucleotide sequence ID" value="NZ_AP022871.1"/>
</dbReference>
<evidence type="ECO:0008006" key="6">
    <source>
        <dbReference type="Google" id="ProtNLM"/>
    </source>
</evidence>
<feature type="domain" description="AMP-dependent synthetase/ligase" evidence="2">
    <location>
        <begin position="515"/>
        <end position="866"/>
    </location>
</feature>
<dbReference type="KEGG" id="psuu:Psuf_065520"/>
<reference evidence="4 5" key="1">
    <citation type="submission" date="2020-03" db="EMBL/GenBank/DDBJ databases">
        <title>Whole genome shotgun sequence of Phytohabitans suffuscus NBRC 105367.</title>
        <authorList>
            <person name="Komaki H."/>
            <person name="Tamura T."/>
        </authorList>
    </citation>
    <scope>NUCLEOTIDE SEQUENCE [LARGE SCALE GENOMIC DNA]</scope>
    <source>
        <strain evidence="4 5">NBRC 105367</strain>
    </source>
</reference>
<dbReference type="Gene3D" id="3.30.559.10">
    <property type="entry name" value="Chloramphenicol acetyltransferase-like domain"/>
    <property type="match status" value="1"/>
</dbReference>
<dbReference type="EMBL" id="AP022871">
    <property type="protein sequence ID" value="BCB89239.1"/>
    <property type="molecule type" value="Genomic_DNA"/>
</dbReference>